<dbReference type="Pfam" id="PF11951">
    <property type="entry name" value="Fungal_trans_2"/>
    <property type="match status" value="1"/>
</dbReference>
<keyword evidence="2" id="KW-1185">Reference proteome</keyword>
<reference evidence="1 2" key="1">
    <citation type="submission" date="2013-03" db="EMBL/GenBank/DDBJ databases">
        <title>The Genome Sequence of Capronia epimyces CBS 606.96.</title>
        <authorList>
            <consortium name="The Broad Institute Genomics Platform"/>
            <person name="Cuomo C."/>
            <person name="de Hoog S."/>
            <person name="Gorbushina A."/>
            <person name="Walker B."/>
            <person name="Young S.K."/>
            <person name="Zeng Q."/>
            <person name="Gargeya S."/>
            <person name="Fitzgerald M."/>
            <person name="Haas B."/>
            <person name="Abouelleil A."/>
            <person name="Allen A.W."/>
            <person name="Alvarado L."/>
            <person name="Arachchi H.M."/>
            <person name="Berlin A.M."/>
            <person name="Chapman S.B."/>
            <person name="Gainer-Dewar J."/>
            <person name="Goldberg J."/>
            <person name="Griggs A."/>
            <person name="Gujja S."/>
            <person name="Hansen M."/>
            <person name="Howarth C."/>
            <person name="Imamovic A."/>
            <person name="Ireland A."/>
            <person name="Larimer J."/>
            <person name="McCowan C."/>
            <person name="Murphy C."/>
            <person name="Pearson M."/>
            <person name="Poon T.W."/>
            <person name="Priest M."/>
            <person name="Roberts A."/>
            <person name="Saif S."/>
            <person name="Shea T."/>
            <person name="Sisk P."/>
            <person name="Sykes S."/>
            <person name="Wortman J."/>
            <person name="Nusbaum C."/>
            <person name="Birren B."/>
        </authorList>
    </citation>
    <scope>NUCLEOTIDE SEQUENCE [LARGE SCALE GENOMIC DNA]</scope>
    <source>
        <strain evidence="1 2">CBS 606.96</strain>
    </source>
</reference>
<dbReference type="GeneID" id="19174125"/>
<dbReference type="RefSeq" id="XP_007738325.1">
    <property type="nucleotide sequence ID" value="XM_007740135.1"/>
</dbReference>
<organism evidence="1 2">
    <name type="scientific">Capronia epimyces CBS 606.96</name>
    <dbReference type="NCBI Taxonomy" id="1182542"/>
    <lineage>
        <taxon>Eukaryota</taxon>
        <taxon>Fungi</taxon>
        <taxon>Dikarya</taxon>
        <taxon>Ascomycota</taxon>
        <taxon>Pezizomycotina</taxon>
        <taxon>Eurotiomycetes</taxon>
        <taxon>Chaetothyriomycetidae</taxon>
        <taxon>Chaetothyriales</taxon>
        <taxon>Herpotrichiellaceae</taxon>
        <taxon>Capronia</taxon>
    </lineage>
</organism>
<dbReference type="HOGENOM" id="CLU_2236285_0_0_1"/>
<name>W9X8V5_9EURO</name>
<dbReference type="EMBL" id="AMGY01000011">
    <property type="protein sequence ID" value="EXJ76887.1"/>
    <property type="molecule type" value="Genomic_DNA"/>
</dbReference>
<dbReference type="AlphaFoldDB" id="W9X8V5"/>
<evidence type="ECO:0000313" key="2">
    <source>
        <dbReference type="Proteomes" id="UP000019478"/>
    </source>
</evidence>
<accession>W9X8V5</accession>
<evidence type="ECO:0000313" key="1">
    <source>
        <dbReference type="EMBL" id="EXJ76887.1"/>
    </source>
</evidence>
<comment type="caution">
    <text evidence="1">The sequence shown here is derived from an EMBL/GenBank/DDBJ whole genome shotgun (WGS) entry which is preliminary data.</text>
</comment>
<dbReference type="InterPro" id="IPR021858">
    <property type="entry name" value="Fun_TF"/>
</dbReference>
<dbReference type="Proteomes" id="UP000019478">
    <property type="component" value="Unassembled WGS sequence"/>
</dbReference>
<gene>
    <name evidence="1" type="ORF">A1O3_10044</name>
</gene>
<proteinExistence type="predicted"/>
<protein>
    <submittedName>
        <fullName evidence="1">Uncharacterized protein</fullName>
    </submittedName>
</protein>
<sequence length="105" mass="12348">MRNFLIGWRDSTRRQFRHNEHSCGQWALQLRCEIEKTRRLLQHESPANLQYIVEYGLVHFEAIANTEIETELIASGLLWPLFVAASEAETTDLRLRFIEMFASEP</sequence>